<organism evidence="3 4">
    <name type="scientific">Microvirga alba</name>
    <dbReference type="NCBI Taxonomy" id="2791025"/>
    <lineage>
        <taxon>Bacteria</taxon>
        <taxon>Pseudomonadati</taxon>
        <taxon>Pseudomonadota</taxon>
        <taxon>Alphaproteobacteria</taxon>
        <taxon>Hyphomicrobiales</taxon>
        <taxon>Methylobacteriaceae</taxon>
        <taxon>Microvirga</taxon>
    </lineage>
</organism>
<reference evidence="3" key="1">
    <citation type="submission" date="2020-11" db="EMBL/GenBank/DDBJ databases">
        <authorList>
            <person name="Kim M.K."/>
        </authorList>
    </citation>
    <scope>NUCLEOTIDE SEQUENCE</scope>
    <source>
        <strain evidence="3">BT350</strain>
    </source>
</reference>
<dbReference type="EMBL" id="JADQDO010000008">
    <property type="protein sequence ID" value="MBF9234887.1"/>
    <property type="molecule type" value="Genomic_DNA"/>
</dbReference>
<dbReference type="Gene3D" id="3.40.50.1980">
    <property type="entry name" value="Nitrogenase molybdenum iron protein domain"/>
    <property type="match status" value="2"/>
</dbReference>
<keyword evidence="1" id="KW-0732">Signal</keyword>
<dbReference type="InterPro" id="IPR002491">
    <property type="entry name" value="ABC_transptr_periplasmic_BD"/>
</dbReference>
<sequence length="285" mass="30429">MPQLHLARWSTWFALALFALPFGAGSAAAEPAPQRIVSLNLCADQLLLRLADHDQIASLSPLVRDPSLSFLNAEAAAVPANAGKGEAILFSGADLVLAGNFGQHDRTALLRRQGLEVLTLEPWRSLEFGREQIRAVAGRLGHPERGEALIAEIDAALARAKGIVPAKRSILTYYRRGWVPASNSLISEVLEHMGFTLQQNVLGMKRGGVVRLESIVTTPPDYLLVHSDDAQAVDNGSALLVHHALAAAVPPDRRLVIPGQLAICGGPSTPALIDALASEVRAKVR</sequence>
<feature type="signal peptide" evidence="1">
    <location>
        <begin position="1"/>
        <end position="29"/>
    </location>
</feature>
<feature type="domain" description="Fe/B12 periplasmic-binding" evidence="2">
    <location>
        <begin position="36"/>
        <end position="234"/>
    </location>
</feature>
<evidence type="ECO:0000259" key="2">
    <source>
        <dbReference type="Pfam" id="PF01497"/>
    </source>
</evidence>
<dbReference type="SUPFAM" id="SSF53807">
    <property type="entry name" value="Helical backbone' metal receptor"/>
    <property type="match status" value="1"/>
</dbReference>
<name>A0A931BY03_9HYPH</name>
<feature type="chain" id="PRO_5037280129" evidence="1">
    <location>
        <begin position="30"/>
        <end position="285"/>
    </location>
</feature>
<protein>
    <submittedName>
        <fullName evidence="3">ABC transporter substrate-binding protein</fullName>
    </submittedName>
</protein>
<dbReference type="RefSeq" id="WP_196272867.1">
    <property type="nucleotide sequence ID" value="NZ_JADQDO010000008.1"/>
</dbReference>
<accession>A0A931BY03</accession>
<evidence type="ECO:0000313" key="3">
    <source>
        <dbReference type="EMBL" id="MBF9234887.1"/>
    </source>
</evidence>
<proteinExistence type="predicted"/>
<comment type="caution">
    <text evidence="3">The sequence shown here is derived from an EMBL/GenBank/DDBJ whole genome shotgun (WGS) entry which is preliminary data.</text>
</comment>
<evidence type="ECO:0000256" key="1">
    <source>
        <dbReference type="SAM" id="SignalP"/>
    </source>
</evidence>
<dbReference type="CDD" id="cd00636">
    <property type="entry name" value="TroA-like"/>
    <property type="match status" value="1"/>
</dbReference>
<keyword evidence="4" id="KW-1185">Reference proteome</keyword>
<dbReference type="Proteomes" id="UP000599312">
    <property type="component" value="Unassembled WGS sequence"/>
</dbReference>
<dbReference type="Pfam" id="PF01497">
    <property type="entry name" value="Peripla_BP_2"/>
    <property type="match status" value="1"/>
</dbReference>
<dbReference type="AlphaFoldDB" id="A0A931BY03"/>
<evidence type="ECO:0000313" key="4">
    <source>
        <dbReference type="Proteomes" id="UP000599312"/>
    </source>
</evidence>
<gene>
    <name evidence="3" type="ORF">I2H38_16045</name>
</gene>